<proteinExistence type="predicted"/>
<dbReference type="EMBL" id="JBHSPC010000147">
    <property type="protein sequence ID" value="MFC5675129.1"/>
    <property type="molecule type" value="Genomic_DNA"/>
</dbReference>
<reference evidence="3" key="1">
    <citation type="journal article" date="2019" name="Int. J. Syst. Evol. Microbiol.">
        <title>The Global Catalogue of Microorganisms (GCM) 10K type strain sequencing project: providing services to taxonomists for standard genome sequencing and annotation.</title>
        <authorList>
            <consortium name="The Broad Institute Genomics Platform"/>
            <consortium name="The Broad Institute Genome Sequencing Center for Infectious Disease"/>
            <person name="Wu L."/>
            <person name="Ma J."/>
        </authorList>
    </citation>
    <scope>NUCLEOTIDE SEQUENCE [LARGE SCALE GENOMIC DNA]</scope>
    <source>
        <strain evidence="3">JCM 13852</strain>
    </source>
</reference>
<gene>
    <name evidence="2" type="ORF">ACFP2V_35260</name>
</gene>
<comment type="caution">
    <text evidence="2">The sequence shown here is derived from an EMBL/GenBank/DDBJ whole genome shotgun (WGS) entry which is preliminary data.</text>
</comment>
<evidence type="ECO:0000313" key="2">
    <source>
        <dbReference type="EMBL" id="MFC5675129.1"/>
    </source>
</evidence>
<keyword evidence="3" id="KW-1185">Reference proteome</keyword>
<accession>A0ABW0XZG2</accession>
<evidence type="ECO:0000313" key="3">
    <source>
        <dbReference type="Proteomes" id="UP001596183"/>
    </source>
</evidence>
<feature type="region of interest" description="Disordered" evidence="1">
    <location>
        <begin position="24"/>
        <end position="45"/>
    </location>
</feature>
<protein>
    <recommendedName>
        <fullName evidence="4">Lipoprotein</fullName>
    </recommendedName>
</protein>
<sequence>MSRYGITGSVVSLALLALTGCGTSSGGGDEGGDGGATPAARDKGPACVGTAPADGAHVLRGGGFKLPGGGGVQYAGADADGTTRTATLRDGAKYASGQREWTVEPGAEVTVSGHDYTVRQICSYRVVLEAKSADDKAALAAAPESLEPRQGPADDGLCFTTDRTVLAAAAKGFPAEGNTLSLLDNGGVQRFPTGLSITVSYIDPAAGTAGVDANCAAIPVAGYKDVRVGETVEFAGVLFEVSTLTEQAVQLTRTSA</sequence>
<dbReference type="RefSeq" id="WP_381219622.1">
    <property type="nucleotide sequence ID" value="NZ_JBHSPC010000147.1"/>
</dbReference>
<organism evidence="2 3">
    <name type="scientific">Streptomyces incanus</name>
    <dbReference type="NCBI Taxonomy" id="887453"/>
    <lineage>
        <taxon>Bacteria</taxon>
        <taxon>Bacillati</taxon>
        <taxon>Actinomycetota</taxon>
        <taxon>Actinomycetes</taxon>
        <taxon>Kitasatosporales</taxon>
        <taxon>Streptomycetaceae</taxon>
        <taxon>Streptomyces</taxon>
    </lineage>
</organism>
<name>A0ABW0XZG2_9ACTN</name>
<dbReference type="Proteomes" id="UP001596183">
    <property type="component" value="Unassembled WGS sequence"/>
</dbReference>
<dbReference type="PROSITE" id="PS51257">
    <property type="entry name" value="PROKAR_LIPOPROTEIN"/>
    <property type="match status" value="1"/>
</dbReference>
<feature type="compositionally biased region" description="Gly residues" evidence="1">
    <location>
        <begin position="24"/>
        <end position="35"/>
    </location>
</feature>
<evidence type="ECO:0000256" key="1">
    <source>
        <dbReference type="SAM" id="MobiDB-lite"/>
    </source>
</evidence>
<evidence type="ECO:0008006" key="4">
    <source>
        <dbReference type="Google" id="ProtNLM"/>
    </source>
</evidence>